<accession>A0A0G4ELB6</accession>
<keyword evidence="1" id="KW-0812">Transmembrane</keyword>
<keyword evidence="1" id="KW-0472">Membrane</keyword>
<sequence>MCVWTTFSGTQGCIFGVLLYSVGASRKIQADALNPNDDFEALGRVCTIIDIEVNMTISGGRDNNDVTCEDKYTYSFMAGILGPYTSITETKSQPGRDGSCPVQTLHLETFEKGQVVDCWRIRDGKGDVAWWYRCGNKPHCYKIFNPEQDVKAQKSDGTSAMAAGAAAFGVGLVVMGICLLRFCCCDFRQPRPMSAVLLPRYQYAYQHPAQAPAQGVQMSVQQPGGVAVGVPQPGVPPGGVQPSVPPGGVAPGFITRV</sequence>
<dbReference type="VEuPathDB" id="CryptoDB:Vbra_12418"/>
<dbReference type="EMBL" id="CDMY01000260">
    <property type="protein sequence ID" value="CEL97971.1"/>
    <property type="molecule type" value="Genomic_DNA"/>
</dbReference>
<reference evidence="2 3" key="1">
    <citation type="submission" date="2014-11" db="EMBL/GenBank/DDBJ databases">
        <authorList>
            <person name="Zhu J."/>
            <person name="Qi W."/>
            <person name="Song R."/>
        </authorList>
    </citation>
    <scope>NUCLEOTIDE SEQUENCE [LARGE SCALE GENOMIC DNA]</scope>
</reference>
<dbReference type="AlphaFoldDB" id="A0A0G4ELB6"/>
<feature type="transmembrane region" description="Helical" evidence="1">
    <location>
        <begin position="160"/>
        <end position="184"/>
    </location>
</feature>
<gene>
    <name evidence="2" type="ORF">Vbra_12418</name>
</gene>
<evidence type="ECO:0000313" key="3">
    <source>
        <dbReference type="Proteomes" id="UP000041254"/>
    </source>
</evidence>
<keyword evidence="1" id="KW-1133">Transmembrane helix</keyword>
<evidence type="ECO:0000256" key="1">
    <source>
        <dbReference type="SAM" id="Phobius"/>
    </source>
</evidence>
<dbReference type="Proteomes" id="UP000041254">
    <property type="component" value="Unassembled WGS sequence"/>
</dbReference>
<proteinExistence type="predicted"/>
<protein>
    <submittedName>
        <fullName evidence="2">Uncharacterized protein</fullName>
    </submittedName>
</protein>
<name>A0A0G4ELB6_VITBC</name>
<keyword evidence="3" id="KW-1185">Reference proteome</keyword>
<dbReference type="InParanoid" id="A0A0G4ELB6"/>
<evidence type="ECO:0000313" key="2">
    <source>
        <dbReference type="EMBL" id="CEL97971.1"/>
    </source>
</evidence>
<organism evidence="2 3">
    <name type="scientific">Vitrella brassicaformis (strain CCMP3155)</name>
    <dbReference type="NCBI Taxonomy" id="1169540"/>
    <lineage>
        <taxon>Eukaryota</taxon>
        <taxon>Sar</taxon>
        <taxon>Alveolata</taxon>
        <taxon>Colpodellida</taxon>
        <taxon>Vitrellaceae</taxon>
        <taxon>Vitrella</taxon>
    </lineage>
</organism>
<dbReference type="PhylomeDB" id="A0A0G4ELB6"/>